<proteinExistence type="predicted"/>
<feature type="non-terminal residue" evidence="2">
    <location>
        <position position="239"/>
    </location>
</feature>
<dbReference type="AlphaFoldDB" id="A0AA38KUF2"/>
<organism evidence="2 3">
    <name type="scientific">Taxus chinensis</name>
    <name type="common">Chinese yew</name>
    <name type="synonym">Taxus wallichiana var. chinensis</name>
    <dbReference type="NCBI Taxonomy" id="29808"/>
    <lineage>
        <taxon>Eukaryota</taxon>
        <taxon>Viridiplantae</taxon>
        <taxon>Streptophyta</taxon>
        <taxon>Embryophyta</taxon>
        <taxon>Tracheophyta</taxon>
        <taxon>Spermatophyta</taxon>
        <taxon>Pinopsida</taxon>
        <taxon>Pinidae</taxon>
        <taxon>Conifers II</taxon>
        <taxon>Cupressales</taxon>
        <taxon>Taxaceae</taxon>
        <taxon>Taxus</taxon>
    </lineage>
</organism>
<keyword evidence="3" id="KW-1185">Reference proteome</keyword>
<gene>
    <name evidence="2" type="ORF">KI387_037904</name>
</gene>
<comment type="caution">
    <text evidence="2">The sequence shown here is derived from an EMBL/GenBank/DDBJ whole genome shotgun (WGS) entry which is preliminary data.</text>
</comment>
<feature type="compositionally biased region" description="Basic and acidic residues" evidence="1">
    <location>
        <begin position="201"/>
        <end position="215"/>
    </location>
</feature>
<name>A0AA38KUF2_TAXCH</name>
<protein>
    <submittedName>
        <fullName evidence="2">Uncharacterized protein</fullName>
    </submittedName>
</protein>
<evidence type="ECO:0000313" key="2">
    <source>
        <dbReference type="EMBL" id="KAH9309993.1"/>
    </source>
</evidence>
<reference evidence="2 3" key="1">
    <citation type="journal article" date="2021" name="Nat. Plants">
        <title>The Taxus genome provides insights into paclitaxel biosynthesis.</title>
        <authorList>
            <person name="Xiong X."/>
            <person name="Gou J."/>
            <person name="Liao Q."/>
            <person name="Li Y."/>
            <person name="Zhou Q."/>
            <person name="Bi G."/>
            <person name="Li C."/>
            <person name="Du R."/>
            <person name="Wang X."/>
            <person name="Sun T."/>
            <person name="Guo L."/>
            <person name="Liang H."/>
            <person name="Lu P."/>
            <person name="Wu Y."/>
            <person name="Zhang Z."/>
            <person name="Ro D.K."/>
            <person name="Shang Y."/>
            <person name="Huang S."/>
            <person name="Yan J."/>
        </authorList>
    </citation>
    <scope>NUCLEOTIDE SEQUENCE [LARGE SCALE GENOMIC DNA]</scope>
    <source>
        <strain evidence="2">Ta-2019</strain>
    </source>
</reference>
<dbReference type="Proteomes" id="UP000824469">
    <property type="component" value="Unassembled WGS sequence"/>
</dbReference>
<sequence>MAFMGFPFVALRGEKREMAFFSAISRKRLHVVFRIRSKQELQAIEQVIGDYYLQELNRARVNLEVATVFVSNCMLMHPVRDDIVKVAEFLIFHSHRVGLHEAVANCRIPKTLLYMGEETEQGQEGVSSVEMLCGQYGDFLKFAKVIHAFCRDRGLVPCKLPPLNLTDLHLPIVSVSAYLNVFLAGTREAMPMLLSLAKRHGGDRVDGSKRGKESGGKSSQVTGSNITKEEDRESPGPEV</sequence>
<feature type="compositionally biased region" description="Basic and acidic residues" evidence="1">
    <location>
        <begin position="227"/>
        <end position="239"/>
    </location>
</feature>
<dbReference type="EMBL" id="JAHRHJ020000007">
    <property type="protein sequence ID" value="KAH9309993.1"/>
    <property type="molecule type" value="Genomic_DNA"/>
</dbReference>
<accession>A0AA38KUF2</accession>
<evidence type="ECO:0000256" key="1">
    <source>
        <dbReference type="SAM" id="MobiDB-lite"/>
    </source>
</evidence>
<evidence type="ECO:0000313" key="3">
    <source>
        <dbReference type="Proteomes" id="UP000824469"/>
    </source>
</evidence>
<feature type="region of interest" description="Disordered" evidence="1">
    <location>
        <begin position="201"/>
        <end position="239"/>
    </location>
</feature>